<dbReference type="InterPro" id="IPR022273">
    <property type="entry name" value="PRTRC_protein-E"/>
</dbReference>
<name>A0A0F5JGZ9_9BACT</name>
<dbReference type="HOGENOM" id="CLU_071561_0_0_10"/>
<feature type="compositionally biased region" description="Basic and acidic residues" evidence="1">
    <location>
        <begin position="96"/>
        <end position="117"/>
    </location>
</feature>
<dbReference type="Pfam" id="PF19556">
    <property type="entry name" value="PRTRC_E"/>
    <property type="match status" value="1"/>
</dbReference>
<dbReference type="PATRIC" id="fig|1203610.3.peg.2441"/>
<evidence type="ECO:0000259" key="2">
    <source>
        <dbReference type="Pfam" id="PF19556"/>
    </source>
</evidence>
<feature type="compositionally biased region" description="Low complexity" evidence="1">
    <location>
        <begin position="247"/>
        <end position="265"/>
    </location>
</feature>
<feature type="compositionally biased region" description="Pro residues" evidence="1">
    <location>
        <begin position="236"/>
        <end position="246"/>
    </location>
</feature>
<reference evidence="3 4" key="1">
    <citation type="submission" date="2013-04" db="EMBL/GenBank/DDBJ databases">
        <title>The Genome Sequence of Parabacteroides gordonii DSM 23371.</title>
        <authorList>
            <consortium name="The Broad Institute Genomics Platform"/>
            <person name="Earl A."/>
            <person name="Ward D."/>
            <person name="Feldgarden M."/>
            <person name="Gevers D."/>
            <person name="Martens E."/>
            <person name="Sakamoto M."/>
            <person name="Benno Y."/>
            <person name="Suzuki N."/>
            <person name="Matsunaga N."/>
            <person name="Koshihara K."/>
            <person name="Seki M."/>
            <person name="Komiya H."/>
            <person name="Walker B."/>
            <person name="Young S."/>
            <person name="Zeng Q."/>
            <person name="Gargeya S."/>
            <person name="Fitzgerald M."/>
            <person name="Haas B."/>
            <person name="Abouelleil A."/>
            <person name="Allen A.W."/>
            <person name="Alvarado L."/>
            <person name="Arachchi H.M."/>
            <person name="Berlin A.M."/>
            <person name="Chapman S.B."/>
            <person name="Gainer-Dewar J."/>
            <person name="Goldberg J."/>
            <person name="Griggs A."/>
            <person name="Gujja S."/>
            <person name="Hansen M."/>
            <person name="Howarth C."/>
            <person name="Imamovic A."/>
            <person name="Ireland A."/>
            <person name="Larimer J."/>
            <person name="McCowan C."/>
            <person name="Murphy C."/>
            <person name="Pearson M."/>
            <person name="Poon T.W."/>
            <person name="Priest M."/>
            <person name="Roberts A."/>
            <person name="Saif S."/>
            <person name="Shea T."/>
            <person name="Sisk P."/>
            <person name="Sykes S."/>
            <person name="Wortman J."/>
            <person name="Nusbaum C."/>
            <person name="Birren B."/>
        </authorList>
    </citation>
    <scope>NUCLEOTIDE SEQUENCE [LARGE SCALE GENOMIC DNA]</scope>
    <source>
        <strain evidence="3 4">MS-1</strain>
    </source>
</reference>
<feature type="compositionally biased region" description="Polar residues" evidence="1">
    <location>
        <begin position="275"/>
        <end position="285"/>
    </location>
</feature>
<feature type="domain" description="ParB-related ThiF-related cassette protein E" evidence="2">
    <location>
        <begin position="2"/>
        <end position="172"/>
    </location>
</feature>
<keyword evidence="4" id="KW-1185">Reference proteome</keyword>
<gene>
    <name evidence="3" type="ORF">HMPREF1536_02378</name>
</gene>
<protein>
    <submittedName>
        <fullName evidence="3">PRTRC system protein E</fullName>
    </submittedName>
</protein>
<evidence type="ECO:0000256" key="1">
    <source>
        <dbReference type="SAM" id="MobiDB-lite"/>
    </source>
</evidence>
<accession>A0A0F5JGZ9</accession>
<comment type="caution">
    <text evidence="3">The sequence shown here is derived from an EMBL/GenBank/DDBJ whole genome shotgun (WGS) entry which is preliminary data.</text>
</comment>
<proteinExistence type="predicted"/>
<dbReference type="Proteomes" id="UP000033035">
    <property type="component" value="Unassembled WGS sequence"/>
</dbReference>
<organism evidence="3 4">
    <name type="scientific">Parabacteroides gordonii MS-1 = DSM 23371</name>
    <dbReference type="NCBI Taxonomy" id="1203610"/>
    <lineage>
        <taxon>Bacteria</taxon>
        <taxon>Pseudomonadati</taxon>
        <taxon>Bacteroidota</taxon>
        <taxon>Bacteroidia</taxon>
        <taxon>Bacteroidales</taxon>
        <taxon>Tannerellaceae</taxon>
        <taxon>Parabacteroides</taxon>
    </lineage>
</organism>
<dbReference type="NCBIfam" id="TIGR03741">
    <property type="entry name" value="PRTRC_E"/>
    <property type="match status" value="1"/>
</dbReference>
<dbReference type="GeneID" id="86890916"/>
<dbReference type="AlphaFoldDB" id="A0A0F5JGZ9"/>
<evidence type="ECO:0000313" key="4">
    <source>
        <dbReference type="Proteomes" id="UP000033035"/>
    </source>
</evidence>
<evidence type="ECO:0000313" key="3">
    <source>
        <dbReference type="EMBL" id="KKB56742.1"/>
    </source>
</evidence>
<dbReference type="RefSeq" id="WP_028728121.1">
    <property type="nucleotide sequence ID" value="NZ_AUAE01000026.1"/>
</dbReference>
<sequence length="318" mass="36259">MFFTQINQLMAQSVDITMVIRKSATGMTVSVLPKSNGLKDEAQNHIVPLTLSGLPEELDAGFMNAIANPVRKVSGLLTNMAEFEKQADKAAANSKASKEEKAKETKEEKDKREKYEKHMKKAEELIAAKNHKEAITALGQARLYATEQNRKTVDEKIEEQKRAMNQGSLFDLMEQAEQQPPQQEVQYVAEQKPVAQQPVGQMPPQQPRQYVQQPPQQPAPQPMQGQQPAYHRPAQPQMPPQQPYPYPQQGAYPQDGQGGQQPHYGEQMPPYYTERQASYQHQQYPPQDEPTYRPEDYEEYLDFPADMIQTPHYQHQTA</sequence>
<dbReference type="EMBL" id="AQHW01000014">
    <property type="protein sequence ID" value="KKB56742.1"/>
    <property type="molecule type" value="Genomic_DNA"/>
</dbReference>
<feature type="region of interest" description="Disordered" evidence="1">
    <location>
        <begin position="175"/>
        <end position="318"/>
    </location>
</feature>
<feature type="region of interest" description="Disordered" evidence="1">
    <location>
        <begin position="88"/>
        <end position="117"/>
    </location>
</feature>
<feature type="compositionally biased region" description="Low complexity" evidence="1">
    <location>
        <begin position="175"/>
        <end position="214"/>
    </location>
</feature>
<dbReference type="STRING" id="1203610.HMPREF1536_02378"/>